<dbReference type="RefSeq" id="WP_007044733.1">
    <property type="nucleotide sequence ID" value="NZ_AGJL01000032.1"/>
</dbReference>
<dbReference type="EMBL" id="AGJL01000032">
    <property type="protein sequence ID" value="EHP85626.1"/>
    <property type="molecule type" value="Genomic_DNA"/>
</dbReference>
<dbReference type="OrthoDB" id="65967at2157"/>
<keyword evidence="2" id="KW-1185">Reference proteome</keyword>
<evidence type="ECO:0000313" key="1">
    <source>
        <dbReference type="EMBL" id="EHP85626.1"/>
    </source>
</evidence>
<sequence>MKKILCFFVLLVVVSFCGCFEENKLKTVNTENNSNNLNETGEDVFILNETNENNSKIENITINKTCNFSKINATKCLSIDDMFLKLDYVNQINASNSNGVRIIKIYKTNNITVVFDVSEYEVNFYGAMRYNKVRKYVLRDKFGNYRCYEFIPYYKNGSESYCYVRKIGKYWVIMGFNKKDKKVYELWEKWNGYIYKKL</sequence>
<evidence type="ECO:0008006" key="3">
    <source>
        <dbReference type="Google" id="ProtNLM"/>
    </source>
</evidence>
<name>H1KZS9_9EURY</name>
<dbReference type="Proteomes" id="UP000003706">
    <property type="component" value="Unassembled WGS sequence"/>
</dbReference>
<dbReference type="PROSITE" id="PS51257">
    <property type="entry name" value="PROKAR_LIPOPROTEIN"/>
    <property type="match status" value="1"/>
</dbReference>
<dbReference type="AlphaFoldDB" id="H1KZS9"/>
<accession>H1KZS9</accession>
<gene>
    <name evidence="1" type="ORF">MetfoDRAFT_1302</name>
</gene>
<dbReference type="STRING" id="647171.MetfoDRAFT_1302"/>
<protein>
    <recommendedName>
        <fullName evidence="3">Lipoprotein</fullName>
    </recommendedName>
</protein>
<comment type="caution">
    <text evidence="1">The sequence shown here is derived from an EMBL/GenBank/DDBJ whole genome shotgun (WGS) entry which is preliminary data.</text>
</comment>
<organism evidence="1 2">
    <name type="scientific">Methanotorris formicicus Mc-S-70</name>
    <dbReference type="NCBI Taxonomy" id="647171"/>
    <lineage>
        <taxon>Archaea</taxon>
        <taxon>Methanobacteriati</taxon>
        <taxon>Methanobacteriota</taxon>
        <taxon>Methanomada group</taxon>
        <taxon>Methanococci</taxon>
        <taxon>Methanococcales</taxon>
        <taxon>Methanocaldococcaceae</taxon>
        <taxon>Methanotorris</taxon>
    </lineage>
</organism>
<proteinExistence type="predicted"/>
<evidence type="ECO:0000313" key="2">
    <source>
        <dbReference type="Proteomes" id="UP000003706"/>
    </source>
</evidence>
<reference evidence="1 2" key="1">
    <citation type="submission" date="2011-09" db="EMBL/GenBank/DDBJ databases">
        <title>The draft genome of Methanotorris formicicus Mc-S-70.</title>
        <authorList>
            <consortium name="US DOE Joint Genome Institute (JGI-PGF)"/>
            <person name="Lucas S."/>
            <person name="Han J."/>
            <person name="Lapidus A."/>
            <person name="Cheng J.-F."/>
            <person name="Goodwin L."/>
            <person name="Pitluck S."/>
            <person name="Peters L."/>
            <person name="Land M.L."/>
            <person name="Hauser L."/>
            <person name="Sieprawska-Lupa M."/>
            <person name="Takai K."/>
            <person name="Miyazaki J."/>
            <person name="Whitman W."/>
            <person name="Woyke T.J."/>
        </authorList>
    </citation>
    <scope>NUCLEOTIDE SEQUENCE [LARGE SCALE GENOMIC DNA]</scope>
    <source>
        <strain evidence="1 2">Mc-S-70</strain>
    </source>
</reference>